<dbReference type="Pfam" id="PF13374">
    <property type="entry name" value="TPR_10"/>
    <property type="match status" value="2"/>
</dbReference>
<dbReference type="PANTHER" id="PTHR46082:SF6">
    <property type="entry name" value="AAA+ ATPASE DOMAIN-CONTAINING PROTEIN-RELATED"/>
    <property type="match status" value="1"/>
</dbReference>
<dbReference type="SUPFAM" id="SSF48452">
    <property type="entry name" value="TPR-like"/>
    <property type="match status" value="2"/>
</dbReference>
<protein>
    <recommendedName>
        <fullName evidence="2">Clr5 domain-containing protein</fullName>
    </recommendedName>
</protein>
<dbReference type="InterPro" id="IPR025676">
    <property type="entry name" value="Clr5_dom"/>
</dbReference>
<feature type="region of interest" description="Disordered" evidence="1">
    <location>
        <begin position="103"/>
        <end position="144"/>
    </location>
</feature>
<dbReference type="InterPro" id="IPR019734">
    <property type="entry name" value="TPR_rpt"/>
</dbReference>
<gene>
    <name evidence="3" type="ORF">GGP41_004647</name>
</gene>
<dbReference type="InterPro" id="IPR011990">
    <property type="entry name" value="TPR-like_helical_dom_sf"/>
</dbReference>
<evidence type="ECO:0000313" key="3">
    <source>
        <dbReference type="EMBL" id="KAF5846601.1"/>
    </source>
</evidence>
<evidence type="ECO:0000259" key="2">
    <source>
        <dbReference type="Pfam" id="PF14420"/>
    </source>
</evidence>
<dbReference type="Pfam" id="PF13424">
    <property type="entry name" value="TPR_12"/>
    <property type="match status" value="1"/>
</dbReference>
<feature type="domain" description="Clr5" evidence="2">
    <location>
        <begin position="149"/>
        <end position="201"/>
    </location>
</feature>
<sequence>MVRLHILSLPCAGAFCSYVLHPSQHLAIRHICLSGRPTLMLDEALAMDFPPHYQPGLSHAGYYHPSIQQTHRLYSIGDTPTLDHEAQYQAGQAADLQLHVQQPFNSGDSEDASASAPAPTSSFTKLAGPSSRMGPPTQSRKRKALTLREADWEPYKARILELFTTQELPLPKVKQIIEEEYGFKAELRQYRSRINQWGKDKNVKTHEMQAIVRKRQKRMLVETGKGQLKFDVRGKPVERQKIERWMKRNSVVESALYAPIPAARCYTISDRGSPAVLSAYSPATGVPSPGGMYVTAQSPQMPSPALSTVSNIFRAQNSMFAGKSPALTYRPLAQPHHAFGYASIGMSSQMEMDIDARPRYKGVEEERLRDQIAQEELSVESNPWKRSRMLRELVQVLIDQGRYRSAEEVARRLVGSYEGQNETGEDDDEGELGALSLLGQVLRRQGLNKKAERLYWRVLRRREILLGAEHPDTLTSASNLGLVLESQGMYDEAEAMHRRALEGSEKVLGAEHPDTLTSASNLGSVLERQGMYDEAEAMHRRVLEVREKVLGAEHPDTLTSLYHLAFLLHRQQRYSASLGPYQRAYEGRVKVLGVQHPKTKACLKHYESARRQARV</sequence>
<feature type="compositionally biased region" description="Low complexity" evidence="1">
    <location>
        <begin position="112"/>
        <end position="122"/>
    </location>
</feature>
<dbReference type="Gene3D" id="1.25.40.10">
    <property type="entry name" value="Tetratricopeptide repeat domain"/>
    <property type="match status" value="1"/>
</dbReference>
<dbReference type="Proteomes" id="UP000624244">
    <property type="component" value="Unassembled WGS sequence"/>
</dbReference>
<organism evidence="3 4">
    <name type="scientific">Cochliobolus sativus</name>
    <name type="common">Common root rot and spot blotch fungus</name>
    <name type="synonym">Bipolaris sorokiniana</name>
    <dbReference type="NCBI Taxonomy" id="45130"/>
    <lineage>
        <taxon>Eukaryota</taxon>
        <taxon>Fungi</taxon>
        <taxon>Dikarya</taxon>
        <taxon>Ascomycota</taxon>
        <taxon>Pezizomycotina</taxon>
        <taxon>Dothideomycetes</taxon>
        <taxon>Pleosporomycetidae</taxon>
        <taxon>Pleosporales</taxon>
        <taxon>Pleosporineae</taxon>
        <taxon>Pleosporaceae</taxon>
        <taxon>Bipolaris</taxon>
    </lineage>
</organism>
<dbReference type="SMART" id="SM00028">
    <property type="entry name" value="TPR"/>
    <property type="match status" value="3"/>
</dbReference>
<evidence type="ECO:0000313" key="4">
    <source>
        <dbReference type="Proteomes" id="UP000624244"/>
    </source>
</evidence>
<reference evidence="3" key="1">
    <citation type="submission" date="2019-11" db="EMBL/GenBank/DDBJ databases">
        <title>Bipolaris sorokiniana Genome sequencing.</title>
        <authorList>
            <person name="Wang H."/>
        </authorList>
    </citation>
    <scope>NUCLEOTIDE SEQUENCE</scope>
</reference>
<dbReference type="AlphaFoldDB" id="A0A8H6DSA1"/>
<name>A0A8H6DSA1_COCSA</name>
<dbReference type="PANTHER" id="PTHR46082">
    <property type="entry name" value="ATP/GTP-BINDING PROTEIN-RELATED"/>
    <property type="match status" value="1"/>
</dbReference>
<dbReference type="EMBL" id="WNKQ01000015">
    <property type="protein sequence ID" value="KAF5846601.1"/>
    <property type="molecule type" value="Genomic_DNA"/>
</dbReference>
<accession>A0A8H6DSA1</accession>
<dbReference type="InterPro" id="IPR053137">
    <property type="entry name" value="NLR-like"/>
</dbReference>
<comment type="caution">
    <text evidence="3">The sequence shown here is derived from an EMBL/GenBank/DDBJ whole genome shotgun (WGS) entry which is preliminary data.</text>
</comment>
<dbReference type="Pfam" id="PF14420">
    <property type="entry name" value="Clr5"/>
    <property type="match status" value="1"/>
</dbReference>
<evidence type="ECO:0000256" key="1">
    <source>
        <dbReference type="SAM" id="MobiDB-lite"/>
    </source>
</evidence>
<proteinExistence type="predicted"/>